<organism evidence="1 2">
    <name type="scientific">Thelohanellus kitauei</name>
    <name type="common">Myxosporean</name>
    <dbReference type="NCBI Taxonomy" id="669202"/>
    <lineage>
        <taxon>Eukaryota</taxon>
        <taxon>Metazoa</taxon>
        <taxon>Cnidaria</taxon>
        <taxon>Myxozoa</taxon>
        <taxon>Myxosporea</taxon>
        <taxon>Bivalvulida</taxon>
        <taxon>Platysporina</taxon>
        <taxon>Myxobolidae</taxon>
        <taxon>Thelohanellus</taxon>
    </lineage>
</organism>
<protein>
    <submittedName>
        <fullName evidence="1">Uncharacterized protein</fullName>
    </submittedName>
</protein>
<keyword evidence="2" id="KW-1185">Reference proteome</keyword>
<proteinExistence type="predicted"/>
<dbReference type="EMBL" id="JWZT01004114">
    <property type="protein sequence ID" value="KII64759.1"/>
    <property type="molecule type" value="Genomic_DNA"/>
</dbReference>
<comment type="caution">
    <text evidence="1">The sequence shown here is derived from an EMBL/GenBank/DDBJ whole genome shotgun (WGS) entry which is preliminary data.</text>
</comment>
<evidence type="ECO:0000313" key="2">
    <source>
        <dbReference type="Proteomes" id="UP000031668"/>
    </source>
</evidence>
<dbReference type="AlphaFoldDB" id="A0A0C2IHG7"/>
<evidence type="ECO:0000313" key="1">
    <source>
        <dbReference type="EMBL" id="KII64759.1"/>
    </source>
</evidence>
<gene>
    <name evidence="1" type="ORF">RF11_06652</name>
</gene>
<dbReference type="Proteomes" id="UP000031668">
    <property type="component" value="Unassembled WGS sequence"/>
</dbReference>
<accession>A0A0C2IHG7</accession>
<reference evidence="1 2" key="1">
    <citation type="journal article" date="2014" name="Genome Biol. Evol.">
        <title>The genome of the myxosporean Thelohanellus kitauei shows adaptations to nutrient acquisition within its fish host.</title>
        <authorList>
            <person name="Yang Y."/>
            <person name="Xiong J."/>
            <person name="Zhou Z."/>
            <person name="Huo F."/>
            <person name="Miao W."/>
            <person name="Ran C."/>
            <person name="Liu Y."/>
            <person name="Zhang J."/>
            <person name="Feng J."/>
            <person name="Wang M."/>
            <person name="Wang M."/>
            <person name="Wang L."/>
            <person name="Yao B."/>
        </authorList>
    </citation>
    <scope>NUCLEOTIDE SEQUENCE [LARGE SCALE GENOMIC DNA]</scope>
    <source>
        <strain evidence="1">Wuqing</strain>
    </source>
</reference>
<name>A0A0C2IHG7_THEKT</name>
<sequence>MLKLLYTGYLKGRNLHSSIISNAIRARVKTWNENVVDILKSIPLAKLPYICEHGQFLDIYPSSEEDYRKINEALSTHGVSFRNRYIDQKTEGLVIRNRIIANFVPDGYQPPMSMINPKNYEYFNVLELEENRLLFLNDGSNYVSRVHFMYKRDRM</sequence>